<dbReference type="EMBL" id="JAWWNJ010000067">
    <property type="protein sequence ID" value="KAK7008493.1"/>
    <property type="molecule type" value="Genomic_DNA"/>
</dbReference>
<sequence>MKSEALKYQSTEDSSVLELCLNSVHLPQRRFTTTLTHGQEIPKPETQAREGEATTQDIVVHIRVDRIVQAELVDAQSTLTRWRAILKPTSRAASGRGPEQRKAPRSKTSPGEVGAVAMKSQRDGVATKEIQRLVIFALRFLSFFSPIYWSLEANTGWEQQASVKALEREESWSLELGSGAGSLKANTENVLPGPRSTTGTRDQSLRTDSAPGQEYPDLLKSGAAYETRSATRAARSAQHRSSEHRVLKTKGTREQRKEPGATQLVVSKSGSQVEGRTRWDISKITNVKDVKDAFLSKTRRLGTSRVHCCFKTIRLWKDAKDHQCLSQDAVSRHFKTPL</sequence>
<name>A0AAW0AIE6_9AGAR</name>
<proteinExistence type="predicted"/>
<feature type="compositionally biased region" description="Basic and acidic residues" evidence="1">
    <location>
        <begin position="240"/>
        <end position="259"/>
    </location>
</feature>
<feature type="region of interest" description="Disordered" evidence="1">
    <location>
        <begin position="177"/>
        <end position="217"/>
    </location>
</feature>
<feature type="region of interest" description="Disordered" evidence="1">
    <location>
        <begin position="90"/>
        <end position="121"/>
    </location>
</feature>
<protein>
    <submittedName>
        <fullName evidence="2">Uncharacterized protein</fullName>
    </submittedName>
</protein>
<accession>A0AAW0AIE6</accession>
<feature type="compositionally biased region" description="Polar residues" evidence="1">
    <location>
        <begin position="184"/>
        <end position="202"/>
    </location>
</feature>
<feature type="region of interest" description="Disordered" evidence="1">
    <location>
        <begin position="33"/>
        <end position="53"/>
    </location>
</feature>
<keyword evidence="3" id="KW-1185">Reference proteome</keyword>
<evidence type="ECO:0000313" key="3">
    <source>
        <dbReference type="Proteomes" id="UP001362999"/>
    </source>
</evidence>
<comment type="caution">
    <text evidence="2">The sequence shown here is derived from an EMBL/GenBank/DDBJ whole genome shotgun (WGS) entry which is preliminary data.</text>
</comment>
<feature type="compositionally biased region" description="Basic and acidic residues" evidence="1">
    <location>
        <begin position="40"/>
        <end position="52"/>
    </location>
</feature>
<feature type="region of interest" description="Disordered" evidence="1">
    <location>
        <begin position="229"/>
        <end position="262"/>
    </location>
</feature>
<dbReference type="AlphaFoldDB" id="A0AAW0AIE6"/>
<dbReference type="Proteomes" id="UP001362999">
    <property type="component" value="Unassembled WGS sequence"/>
</dbReference>
<reference evidence="2 3" key="1">
    <citation type="journal article" date="2024" name="J Genomics">
        <title>Draft genome sequencing and assembly of Favolaschia claudopus CIRM-BRFM 2984 isolated from oak limbs.</title>
        <authorList>
            <person name="Navarro D."/>
            <person name="Drula E."/>
            <person name="Chaduli D."/>
            <person name="Cazenave R."/>
            <person name="Ahrendt S."/>
            <person name="Wang J."/>
            <person name="Lipzen A."/>
            <person name="Daum C."/>
            <person name="Barry K."/>
            <person name="Grigoriev I.V."/>
            <person name="Favel A."/>
            <person name="Rosso M.N."/>
            <person name="Martin F."/>
        </authorList>
    </citation>
    <scope>NUCLEOTIDE SEQUENCE [LARGE SCALE GENOMIC DNA]</scope>
    <source>
        <strain evidence="2 3">CIRM-BRFM 2984</strain>
    </source>
</reference>
<evidence type="ECO:0000313" key="2">
    <source>
        <dbReference type="EMBL" id="KAK7008493.1"/>
    </source>
</evidence>
<organism evidence="2 3">
    <name type="scientific">Favolaschia claudopus</name>
    <dbReference type="NCBI Taxonomy" id="2862362"/>
    <lineage>
        <taxon>Eukaryota</taxon>
        <taxon>Fungi</taxon>
        <taxon>Dikarya</taxon>
        <taxon>Basidiomycota</taxon>
        <taxon>Agaricomycotina</taxon>
        <taxon>Agaricomycetes</taxon>
        <taxon>Agaricomycetidae</taxon>
        <taxon>Agaricales</taxon>
        <taxon>Marasmiineae</taxon>
        <taxon>Mycenaceae</taxon>
        <taxon>Favolaschia</taxon>
    </lineage>
</organism>
<gene>
    <name evidence="2" type="ORF">R3P38DRAFT_2791400</name>
</gene>
<evidence type="ECO:0000256" key="1">
    <source>
        <dbReference type="SAM" id="MobiDB-lite"/>
    </source>
</evidence>